<comment type="caution">
    <text evidence="1">The sequence shown here is derived from an EMBL/GenBank/DDBJ whole genome shotgun (WGS) entry which is preliminary data.</text>
</comment>
<evidence type="ECO:0000313" key="2">
    <source>
        <dbReference type="Proteomes" id="UP000276133"/>
    </source>
</evidence>
<keyword evidence="2" id="KW-1185">Reference proteome</keyword>
<sequence length="71" mass="8354">MLNSCLKNRDLAMLILENGIGNKGNLFETQKFPINEVRINATRLYYFFWSYPAYKDIFKKLTINCIKKSSI</sequence>
<dbReference type="Proteomes" id="UP000276133">
    <property type="component" value="Unassembled WGS sequence"/>
</dbReference>
<dbReference type="EMBL" id="REGN01004353">
    <property type="protein sequence ID" value="RNA17876.1"/>
    <property type="molecule type" value="Genomic_DNA"/>
</dbReference>
<reference evidence="1 2" key="1">
    <citation type="journal article" date="2018" name="Sci. Rep.">
        <title>Genomic signatures of local adaptation to the degree of environmental predictability in rotifers.</title>
        <authorList>
            <person name="Franch-Gras L."/>
            <person name="Hahn C."/>
            <person name="Garcia-Roger E.M."/>
            <person name="Carmona M.J."/>
            <person name="Serra M."/>
            <person name="Gomez A."/>
        </authorList>
    </citation>
    <scope>NUCLEOTIDE SEQUENCE [LARGE SCALE GENOMIC DNA]</scope>
    <source>
        <strain evidence="1">HYR1</strain>
    </source>
</reference>
<gene>
    <name evidence="1" type="ORF">BpHYR1_016168</name>
</gene>
<proteinExistence type="predicted"/>
<dbReference type="AlphaFoldDB" id="A0A3M7R2T6"/>
<protein>
    <submittedName>
        <fullName evidence="1">Uncharacterized protein</fullName>
    </submittedName>
</protein>
<accession>A0A3M7R2T6</accession>
<organism evidence="1 2">
    <name type="scientific">Brachionus plicatilis</name>
    <name type="common">Marine rotifer</name>
    <name type="synonym">Brachionus muelleri</name>
    <dbReference type="NCBI Taxonomy" id="10195"/>
    <lineage>
        <taxon>Eukaryota</taxon>
        <taxon>Metazoa</taxon>
        <taxon>Spiralia</taxon>
        <taxon>Gnathifera</taxon>
        <taxon>Rotifera</taxon>
        <taxon>Eurotatoria</taxon>
        <taxon>Monogononta</taxon>
        <taxon>Pseudotrocha</taxon>
        <taxon>Ploima</taxon>
        <taxon>Brachionidae</taxon>
        <taxon>Brachionus</taxon>
    </lineage>
</organism>
<name>A0A3M7R2T6_BRAPC</name>
<evidence type="ECO:0000313" key="1">
    <source>
        <dbReference type="EMBL" id="RNA17876.1"/>
    </source>
</evidence>